<keyword evidence="3" id="KW-1185">Reference proteome</keyword>
<dbReference type="AlphaFoldDB" id="A0A0A0A6C6"/>
<feature type="region of interest" description="Disordered" evidence="1">
    <location>
        <begin position="90"/>
        <end position="109"/>
    </location>
</feature>
<gene>
    <name evidence="2" type="ORF">N301_00112</name>
</gene>
<organism evidence="2 3">
    <name type="scientific">Charadrius vociferus</name>
    <name type="common">Killdeer</name>
    <name type="synonym">Aegialitis vocifera</name>
    <dbReference type="NCBI Taxonomy" id="50402"/>
    <lineage>
        <taxon>Eukaryota</taxon>
        <taxon>Metazoa</taxon>
        <taxon>Chordata</taxon>
        <taxon>Craniata</taxon>
        <taxon>Vertebrata</taxon>
        <taxon>Euteleostomi</taxon>
        <taxon>Archelosauria</taxon>
        <taxon>Archosauria</taxon>
        <taxon>Dinosauria</taxon>
        <taxon>Saurischia</taxon>
        <taxon>Theropoda</taxon>
        <taxon>Coelurosauria</taxon>
        <taxon>Aves</taxon>
        <taxon>Neognathae</taxon>
        <taxon>Neoaves</taxon>
        <taxon>Charadriiformes</taxon>
        <taxon>Charadriidae</taxon>
        <taxon>Charadrius</taxon>
    </lineage>
</organism>
<proteinExistence type="predicted"/>
<feature type="non-terminal residue" evidence="2">
    <location>
        <position position="126"/>
    </location>
</feature>
<accession>A0A0A0A6C6</accession>
<sequence>EQSEKVLCREQKWTSSKPPVAKVKLGLDLEQHELSVIPEVDTPKSCSISLADKTGSFSGESSPISTTGEFAYMKRYSRAFHEEGSLPSSITNCKEQISNGSPRQNKQSSRLLQEVLMMAAENSYES</sequence>
<name>A0A0A0A6C6_CHAVO</name>
<evidence type="ECO:0000256" key="1">
    <source>
        <dbReference type="SAM" id="MobiDB-lite"/>
    </source>
</evidence>
<protein>
    <submittedName>
        <fullName evidence="2">Centrosomal protein KIAA1731</fullName>
    </submittedName>
</protein>
<evidence type="ECO:0000313" key="3">
    <source>
        <dbReference type="Proteomes" id="UP000053858"/>
    </source>
</evidence>
<feature type="non-terminal residue" evidence="2">
    <location>
        <position position="1"/>
    </location>
</feature>
<dbReference type="Proteomes" id="UP000053858">
    <property type="component" value="Unassembled WGS sequence"/>
</dbReference>
<reference evidence="3" key="1">
    <citation type="journal article" date="2014" name="Science">
        <title>Comparative genomics reveals insights into avian genome evolution and adaptation.</title>
        <authorList>
            <consortium name="Avian Genome Consortium"/>
            <person name="Zhang G."/>
            <person name="Li C."/>
            <person name="Li Q."/>
            <person name="Li B."/>
            <person name="Larkin D.M."/>
            <person name="Lee C."/>
            <person name="Storz J.F."/>
            <person name="Antunes A."/>
            <person name="Greenwold M.J."/>
            <person name="Meredith R.W."/>
            <person name="Odeen A."/>
            <person name="Cui J."/>
            <person name="Zhou Q."/>
            <person name="Xu L."/>
            <person name="Pan H."/>
            <person name="Wang Z."/>
            <person name="Jin L."/>
            <person name="Zhang P."/>
            <person name="Hu H."/>
            <person name="Yang W."/>
            <person name="Hu J."/>
            <person name="Xiao J."/>
            <person name="Yang Z."/>
            <person name="Liu Y."/>
            <person name="Xie Q."/>
            <person name="Yu H."/>
            <person name="Lian J."/>
            <person name="Wen P."/>
            <person name="Zhang F."/>
            <person name="Li H."/>
            <person name="Zeng Y."/>
            <person name="Xiong Z."/>
            <person name="Liu S."/>
            <person name="Zhou L."/>
            <person name="Huang Z."/>
            <person name="An N."/>
            <person name="Wang J."/>
            <person name="Zheng Q."/>
            <person name="Xiong Y."/>
            <person name="Wang G."/>
            <person name="Wang B."/>
            <person name="Wang J."/>
            <person name="Fan Y."/>
            <person name="da Fonseca R.R."/>
            <person name="Alfaro-Nunez A."/>
            <person name="Schubert M."/>
            <person name="Orlando L."/>
            <person name="Mourier T."/>
            <person name="Howard J.T."/>
            <person name="Ganapathy G."/>
            <person name="Pfenning A."/>
            <person name="Whitney O."/>
            <person name="Rivas M.V."/>
            <person name="Hara E."/>
            <person name="Smith J."/>
            <person name="Farre M."/>
            <person name="Narayan J."/>
            <person name="Slavov G."/>
            <person name="Romanov M.N."/>
            <person name="Borges R."/>
            <person name="Machado J.P."/>
            <person name="Khan I."/>
            <person name="Springer M.S."/>
            <person name="Gatesy J."/>
            <person name="Hoffmann F.G."/>
            <person name="Opazo J.C."/>
            <person name="Hastad O."/>
            <person name="Sawyer R.H."/>
            <person name="Kim H."/>
            <person name="Kim K.W."/>
            <person name="Kim H.J."/>
            <person name="Cho S."/>
            <person name="Li N."/>
            <person name="Huang Y."/>
            <person name="Bruford M.W."/>
            <person name="Zhan X."/>
            <person name="Dixon A."/>
            <person name="Bertelsen M.F."/>
            <person name="Derryberry E."/>
            <person name="Warren W."/>
            <person name="Wilson R.K."/>
            <person name="Li S."/>
            <person name="Ray D.A."/>
            <person name="Green R.E."/>
            <person name="O'Brien S.J."/>
            <person name="Griffin D."/>
            <person name="Johnson W.E."/>
            <person name="Haussler D."/>
            <person name="Ryder O.A."/>
            <person name="Willerslev E."/>
            <person name="Graves G.R."/>
            <person name="Alstrom P."/>
            <person name="Fjeldsa J."/>
            <person name="Mindell D.P."/>
            <person name="Edwards S.V."/>
            <person name="Braun E.L."/>
            <person name="Rahbek C."/>
            <person name="Burt D.W."/>
            <person name="Houde P."/>
            <person name="Zhang Y."/>
            <person name="Yang H."/>
            <person name="Wang J."/>
            <person name="Jarvis E.D."/>
            <person name="Gilbert M.T."/>
            <person name="Wang J."/>
        </authorList>
    </citation>
    <scope>NUCLEOTIDE SEQUENCE [LARGE SCALE GENOMIC DNA]</scope>
</reference>
<dbReference type="EMBL" id="KL871085">
    <property type="protein sequence ID" value="KGL90169.1"/>
    <property type="molecule type" value="Genomic_DNA"/>
</dbReference>
<evidence type="ECO:0000313" key="2">
    <source>
        <dbReference type="EMBL" id="KGL90169.1"/>
    </source>
</evidence>